<name>A0A0F8XK49_9ZZZZ</name>
<evidence type="ECO:0000313" key="1">
    <source>
        <dbReference type="EMBL" id="KKK69502.1"/>
    </source>
</evidence>
<proteinExistence type="predicted"/>
<dbReference type="EMBL" id="LAZR01058619">
    <property type="protein sequence ID" value="KKK69502.1"/>
    <property type="molecule type" value="Genomic_DNA"/>
</dbReference>
<gene>
    <name evidence="1" type="ORF">LCGC14_2933410</name>
</gene>
<feature type="non-terminal residue" evidence="1">
    <location>
        <position position="156"/>
    </location>
</feature>
<sequence>MHGWIEHEPSWFELERKMGENFRCMFYYGPSGHECHFMETETALEAEAVSGTGVRQSFRLPGCPAANTFETGAPFMQRTSVAELVNTAAGNYGWDHLLGVNRYAAEASNAESVAAVGTLRNARGPFDMRWTNVSVLTDNVTVGNWTASGQVADILQ</sequence>
<dbReference type="AlphaFoldDB" id="A0A0F8XK49"/>
<protein>
    <submittedName>
        <fullName evidence="1">Uncharacterized protein</fullName>
    </submittedName>
</protein>
<accession>A0A0F8XK49</accession>
<reference evidence="1" key="1">
    <citation type="journal article" date="2015" name="Nature">
        <title>Complex archaea that bridge the gap between prokaryotes and eukaryotes.</title>
        <authorList>
            <person name="Spang A."/>
            <person name="Saw J.H."/>
            <person name="Jorgensen S.L."/>
            <person name="Zaremba-Niedzwiedzka K."/>
            <person name="Martijn J."/>
            <person name="Lind A.E."/>
            <person name="van Eijk R."/>
            <person name="Schleper C."/>
            <person name="Guy L."/>
            <person name="Ettema T.J."/>
        </authorList>
    </citation>
    <scope>NUCLEOTIDE SEQUENCE</scope>
</reference>
<organism evidence="1">
    <name type="scientific">marine sediment metagenome</name>
    <dbReference type="NCBI Taxonomy" id="412755"/>
    <lineage>
        <taxon>unclassified sequences</taxon>
        <taxon>metagenomes</taxon>
        <taxon>ecological metagenomes</taxon>
    </lineage>
</organism>
<comment type="caution">
    <text evidence="1">The sequence shown here is derived from an EMBL/GenBank/DDBJ whole genome shotgun (WGS) entry which is preliminary data.</text>
</comment>